<proteinExistence type="predicted"/>
<gene>
    <name evidence="2" type="ORF">F4692_001652</name>
</gene>
<evidence type="ECO:0000313" key="3">
    <source>
        <dbReference type="Proteomes" id="UP000549911"/>
    </source>
</evidence>
<keyword evidence="1" id="KW-0812">Transmembrane</keyword>
<feature type="transmembrane region" description="Helical" evidence="1">
    <location>
        <begin position="79"/>
        <end position="100"/>
    </location>
</feature>
<evidence type="ECO:0000256" key="1">
    <source>
        <dbReference type="SAM" id="Phobius"/>
    </source>
</evidence>
<dbReference type="Proteomes" id="UP000549911">
    <property type="component" value="Unassembled WGS sequence"/>
</dbReference>
<reference evidence="2 3" key="2">
    <citation type="submission" date="2020-08" db="EMBL/GenBank/DDBJ databases">
        <title>The Agave Microbiome: Exploring the role of microbial communities in plant adaptations to desert environments.</title>
        <authorList>
            <person name="Partida-Martinez L.P."/>
        </authorList>
    </citation>
    <scope>NUCLEOTIDE SEQUENCE [LARGE SCALE GENOMIC DNA]</scope>
    <source>
        <strain evidence="2 3">AT2.17</strain>
    </source>
</reference>
<keyword evidence="1" id="KW-0472">Membrane</keyword>
<evidence type="ECO:0000313" key="2">
    <source>
        <dbReference type="EMBL" id="NYE36519.1"/>
    </source>
</evidence>
<comment type="caution">
    <text evidence="2">The sequence shown here is derived from an EMBL/GenBank/DDBJ whole genome shotgun (WGS) entry which is preliminary data.</text>
</comment>
<keyword evidence="3" id="KW-1185">Reference proteome</keyword>
<feature type="transmembrane region" description="Helical" evidence="1">
    <location>
        <begin position="12"/>
        <end position="33"/>
    </location>
</feature>
<organism evidence="2 3">
    <name type="scientific">Nocardioides cavernae</name>
    <dbReference type="NCBI Taxonomy" id="1921566"/>
    <lineage>
        <taxon>Bacteria</taxon>
        <taxon>Bacillati</taxon>
        <taxon>Actinomycetota</taxon>
        <taxon>Actinomycetes</taxon>
        <taxon>Propionibacteriales</taxon>
        <taxon>Nocardioidaceae</taxon>
        <taxon>Nocardioides</taxon>
    </lineage>
</organism>
<accession>A0A7Y9H3H9</accession>
<reference evidence="2 3" key="1">
    <citation type="submission" date="2020-07" db="EMBL/GenBank/DDBJ databases">
        <authorList>
            <person name="Partida-Martinez L."/>
            <person name="Huntemann M."/>
            <person name="Clum A."/>
            <person name="Wang J."/>
            <person name="Palaniappan K."/>
            <person name="Ritter S."/>
            <person name="Chen I.-M."/>
            <person name="Stamatis D."/>
            <person name="Reddy T."/>
            <person name="O'Malley R."/>
            <person name="Daum C."/>
            <person name="Shapiro N."/>
            <person name="Ivanova N."/>
            <person name="Kyrpides N."/>
            <person name="Woyke T."/>
        </authorList>
    </citation>
    <scope>NUCLEOTIDE SEQUENCE [LARGE SCALE GENOMIC DNA]</scope>
    <source>
        <strain evidence="2 3">AT2.17</strain>
    </source>
</reference>
<protein>
    <recommendedName>
        <fullName evidence="4">DUF1772 domain-containing protein</fullName>
    </recommendedName>
</protein>
<evidence type="ECO:0008006" key="4">
    <source>
        <dbReference type="Google" id="ProtNLM"/>
    </source>
</evidence>
<keyword evidence="1" id="KW-1133">Transmembrane helix</keyword>
<dbReference type="RefSeq" id="WP_179619186.1">
    <property type="nucleotide sequence ID" value="NZ_JACCBW010000002.1"/>
</dbReference>
<dbReference type="AlphaFoldDB" id="A0A7Y9H3H9"/>
<name>A0A7Y9H3H9_9ACTN</name>
<feature type="transmembrane region" description="Helical" evidence="1">
    <location>
        <begin position="53"/>
        <end position="73"/>
    </location>
</feature>
<dbReference type="EMBL" id="JACCBW010000002">
    <property type="protein sequence ID" value="NYE36519.1"/>
    <property type="molecule type" value="Genomic_DNA"/>
</dbReference>
<sequence>MGTGLGHPEPWLLAIAGAHLGFQLTVRLVVYPALAEVGPDGWHDAHARHSRRIAPLVAVLYPCLLAALVWALAARPETVGAWVAAVGGGVAMAATAASAAPTHGRLGRAAASERGALLHALARADRVRTAGAALCLAGAVLLAA</sequence>